<evidence type="ECO:0000313" key="2">
    <source>
        <dbReference type="Proteomes" id="UP000569951"/>
    </source>
</evidence>
<name>A0A841I2P5_9DEIO</name>
<sequence>MEILVALGLLLSVYLIFNSRQRREPVKVPVRVRRRR</sequence>
<dbReference type="AlphaFoldDB" id="A0A841I2P5"/>
<dbReference type="EMBL" id="JACHHG010000007">
    <property type="protein sequence ID" value="MBB6098618.1"/>
    <property type="molecule type" value="Genomic_DNA"/>
</dbReference>
<gene>
    <name evidence="1" type="ORF">HNR42_002053</name>
</gene>
<reference evidence="1 2" key="1">
    <citation type="submission" date="2020-08" db="EMBL/GenBank/DDBJ databases">
        <title>Genomic Encyclopedia of Type Strains, Phase IV (KMG-IV): sequencing the most valuable type-strain genomes for metagenomic binning, comparative biology and taxonomic classification.</title>
        <authorList>
            <person name="Goeker M."/>
        </authorList>
    </citation>
    <scope>NUCLEOTIDE SEQUENCE [LARGE SCALE GENOMIC DNA]</scope>
    <source>
        <strain evidence="1 2">DSM 21458</strain>
    </source>
</reference>
<proteinExistence type="predicted"/>
<comment type="caution">
    <text evidence="1">The sequence shown here is derived from an EMBL/GenBank/DDBJ whole genome shotgun (WGS) entry which is preliminary data.</text>
</comment>
<keyword evidence="2" id="KW-1185">Reference proteome</keyword>
<organism evidence="1 2">
    <name type="scientific">Deinobacterium chartae</name>
    <dbReference type="NCBI Taxonomy" id="521158"/>
    <lineage>
        <taxon>Bacteria</taxon>
        <taxon>Thermotogati</taxon>
        <taxon>Deinococcota</taxon>
        <taxon>Deinococci</taxon>
        <taxon>Deinococcales</taxon>
        <taxon>Deinococcaceae</taxon>
        <taxon>Deinobacterium</taxon>
    </lineage>
</organism>
<accession>A0A841I2P5</accession>
<evidence type="ECO:0000313" key="1">
    <source>
        <dbReference type="EMBL" id="MBB6098618.1"/>
    </source>
</evidence>
<protein>
    <submittedName>
        <fullName evidence="1">Uncharacterized protein</fullName>
    </submittedName>
</protein>
<dbReference type="Proteomes" id="UP000569951">
    <property type="component" value="Unassembled WGS sequence"/>
</dbReference>